<evidence type="ECO:0000256" key="2">
    <source>
        <dbReference type="ARBA" id="ARBA00022692"/>
    </source>
</evidence>
<feature type="compositionally biased region" description="Low complexity" evidence="5">
    <location>
        <begin position="428"/>
        <end position="446"/>
    </location>
</feature>
<feature type="compositionally biased region" description="Basic and acidic residues" evidence="5">
    <location>
        <begin position="659"/>
        <end position="684"/>
    </location>
</feature>
<dbReference type="InterPro" id="IPR039751">
    <property type="entry name" value="HERPUD1/2"/>
</dbReference>
<feature type="compositionally biased region" description="Low complexity" evidence="5">
    <location>
        <begin position="565"/>
        <end position="580"/>
    </location>
</feature>
<reference evidence="8 9" key="1">
    <citation type="submission" date="2015-09" db="EMBL/GenBank/DDBJ databases">
        <title>Host preference determinants of Valsa canker pathogens revealed by comparative genomics.</title>
        <authorList>
            <person name="Yin Z."/>
            <person name="Huang L."/>
        </authorList>
    </citation>
    <scope>NUCLEOTIDE SEQUENCE [LARGE SCALE GENOMIC DNA]</scope>
    <source>
        <strain evidence="8 9">03-1</strain>
    </source>
</reference>
<dbReference type="STRING" id="356882.A0A423WSE5"/>
<evidence type="ECO:0000256" key="4">
    <source>
        <dbReference type="ARBA" id="ARBA00023136"/>
    </source>
</evidence>
<keyword evidence="9" id="KW-1185">Reference proteome</keyword>
<feature type="compositionally biased region" description="Low complexity" evidence="5">
    <location>
        <begin position="590"/>
        <end position="600"/>
    </location>
</feature>
<dbReference type="AlphaFoldDB" id="A0A423WSE5"/>
<feature type="compositionally biased region" description="Low complexity" evidence="5">
    <location>
        <begin position="685"/>
        <end position="696"/>
    </location>
</feature>
<dbReference type="SUPFAM" id="SSF54236">
    <property type="entry name" value="Ubiquitin-like"/>
    <property type="match status" value="1"/>
</dbReference>
<dbReference type="PANTHER" id="PTHR12943:SF27">
    <property type="entry name" value="HOMOCYSTEINE-INDUCED ENDOPLASMIC RETICULUM PROTEIN, ISOFORM A"/>
    <property type="match status" value="1"/>
</dbReference>
<feature type="compositionally biased region" description="Polar residues" evidence="5">
    <location>
        <begin position="321"/>
        <end position="348"/>
    </location>
</feature>
<dbReference type="Gene3D" id="3.10.20.90">
    <property type="entry name" value="Phosphatidylinositol 3-kinase Catalytic Subunit, Chain A, domain 1"/>
    <property type="match status" value="1"/>
</dbReference>
<comment type="caution">
    <text evidence="8">The sequence shown here is derived from an EMBL/GenBank/DDBJ whole genome shotgun (WGS) entry which is preliminary data.</text>
</comment>
<evidence type="ECO:0000259" key="7">
    <source>
        <dbReference type="PROSITE" id="PS50053"/>
    </source>
</evidence>
<feature type="region of interest" description="Disordered" evidence="5">
    <location>
        <begin position="109"/>
        <end position="144"/>
    </location>
</feature>
<sequence length="727" mass="78040">MAAEATSSSAAPPSEADSLSTNISIVSPSVAVNTPLSFPGLPASTTVAQLKERIRDALDAKPSNEQQRLIHQGKLLSRENDTLLTVFGEQKLRDSDQIAVHLVIRDLSDHHPPSGSTTASQGQIPAPAPTPNTRPHPPFLGPGFGMPPPVNQTAAQVFAQQQQILQQYRNQLNQRPMATPGHQPRASMGLHGVPEQAGNQQFPANLAQGRNSPRPEFQGHVRETYGPNGEIIRVMTNSAFIAPNGQVFPLNLQQGHAGAPAPGGPFSTNDVQNIMRNADAGQATSMMTDAMQRSASGASLGNLNMTNQRQPIQPPGVTVSRRPSSTVPTVPLSRTATPDAARTSSYGSASAPPQAAIRSSTPNQPEVYILNSPQGPRALLINNHSDLYYTPAARYPMAPLVPSFNPLWVQPQPQPQPHPRSGPSTDNAQQASQPQPAAAAQQQAPQQGNIRVNLFQGPPAQQQGQQQGQQHPAQVRPIARGHPGNPEAGMAGALLAALWPHIWLMIRLAVFVWWFTSSETSWTRWFTIMSVATAVFLINTGLLNGIANHMFNPVRQHLEGLLPLGGADPNRNRDGNGNNAQAVAQDGENNNRAQRPQQQRGEPDPAGVAARLIAQRQEQNANWLLDQVRRLERAGLLFLASIAPGVAERHIAALEAQERAERERREADERAERERREAAEREATEATAAAVDAAVASVEGEHGDASGSGNGVNEQQHAQQQQPVTAS</sequence>
<protein>
    <recommendedName>
        <fullName evidence="7">Ubiquitin-like domain-containing protein</fullName>
    </recommendedName>
</protein>
<dbReference type="OrthoDB" id="21589at2759"/>
<evidence type="ECO:0000313" key="9">
    <source>
        <dbReference type="Proteomes" id="UP000283895"/>
    </source>
</evidence>
<dbReference type="EMBL" id="LKEA01000011">
    <property type="protein sequence ID" value="ROW06216.1"/>
    <property type="molecule type" value="Genomic_DNA"/>
</dbReference>
<evidence type="ECO:0000256" key="6">
    <source>
        <dbReference type="SAM" id="Phobius"/>
    </source>
</evidence>
<dbReference type="InterPro" id="IPR000626">
    <property type="entry name" value="Ubiquitin-like_dom"/>
</dbReference>
<feature type="compositionally biased region" description="Pro residues" evidence="5">
    <location>
        <begin position="126"/>
        <end position="144"/>
    </location>
</feature>
<dbReference type="PANTHER" id="PTHR12943">
    <property type="entry name" value="HOMOCYSTEINE-RESPONSIVE ENDOPLASMIC RETICULUM-RESIDENT UNIQUITIN-LIKE DOMAIN HERPUD PROTEIN FAMILY MEMBER"/>
    <property type="match status" value="1"/>
</dbReference>
<feature type="region of interest" description="Disordered" evidence="5">
    <location>
        <begin position="459"/>
        <end position="485"/>
    </location>
</feature>
<comment type="subcellular location">
    <subcellularLocation>
        <location evidence="1">Membrane</location>
    </subcellularLocation>
</comment>
<keyword evidence="3 6" id="KW-1133">Transmembrane helix</keyword>
<feature type="region of interest" description="Disordered" evidence="5">
    <location>
        <begin position="408"/>
        <end position="446"/>
    </location>
</feature>
<gene>
    <name evidence="8" type="ORF">VMCG_04555</name>
</gene>
<feature type="transmembrane region" description="Helical" evidence="6">
    <location>
        <begin position="490"/>
        <end position="514"/>
    </location>
</feature>
<keyword evidence="4 6" id="KW-0472">Membrane</keyword>
<organism evidence="8 9">
    <name type="scientific">Cytospora schulzeri</name>
    <dbReference type="NCBI Taxonomy" id="448051"/>
    <lineage>
        <taxon>Eukaryota</taxon>
        <taxon>Fungi</taxon>
        <taxon>Dikarya</taxon>
        <taxon>Ascomycota</taxon>
        <taxon>Pezizomycotina</taxon>
        <taxon>Sordariomycetes</taxon>
        <taxon>Sordariomycetidae</taxon>
        <taxon>Diaporthales</taxon>
        <taxon>Cytosporaceae</taxon>
        <taxon>Cytospora</taxon>
    </lineage>
</organism>
<dbReference type="GO" id="GO:0030968">
    <property type="term" value="P:endoplasmic reticulum unfolded protein response"/>
    <property type="evidence" value="ECO:0007669"/>
    <property type="project" value="TreeGrafter"/>
</dbReference>
<feature type="compositionally biased region" description="Polar residues" evidence="5">
    <location>
        <begin position="114"/>
        <end position="123"/>
    </location>
</feature>
<dbReference type="InterPro" id="IPR029071">
    <property type="entry name" value="Ubiquitin-like_domsf"/>
</dbReference>
<feature type="compositionally biased region" description="Low complexity" evidence="5">
    <location>
        <begin position="715"/>
        <end position="727"/>
    </location>
</feature>
<feature type="domain" description="Ubiquitin-like" evidence="7">
    <location>
        <begin position="41"/>
        <end position="102"/>
    </location>
</feature>
<evidence type="ECO:0000256" key="3">
    <source>
        <dbReference type="ARBA" id="ARBA00022989"/>
    </source>
</evidence>
<proteinExistence type="predicted"/>
<accession>A0A423WSE5</accession>
<dbReference type="PROSITE" id="PS50053">
    <property type="entry name" value="UBIQUITIN_2"/>
    <property type="match status" value="1"/>
</dbReference>
<feature type="region of interest" description="Disordered" evidence="5">
    <location>
        <begin position="306"/>
        <end position="370"/>
    </location>
</feature>
<name>A0A423WSE5_9PEZI</name>
<feature type="transmembrane region" description="Helical" evidence="6">
    <location>
        <begin position="526"/>
        <end position="547"/>
    </location>
</feature>
<feature type="compositionally biased region" description="Low complexity" evidence="5">
    <location>
        <begin position="459"/>
        <end position="474"/>
    </location>
</feature>
<keyword evidence="2 6" id="KW-0812">Transmembrane</keyword>
<feature type="region of interest" description="Disordered" evidence="5">
    <location>
        <begin position="563"/>
        <end position="606"/>
    </location>
</feature>
<evidence type="ECO:0000256" key="5">
    <source>
        <dbReference type="SAM" id="MobiDB-lite"/>
    </source>
</evidence>
<dbReference type="GO" id="GO:0016020">
    <property type="term" value="C:membrane"/>
    <property type="evidence" value="ECO:0007669"/>
    <property type="project" value="UniProtKB-SubCell"/>
</dbReference>
<evidence type="ECO:0000256" key="1">
    <source>
        <dbReference type="ARBA" id="ARBA00004370"/>
    </source>
</evidence>
<evidence type="ECO:0000313" key="8">
    <source>
        <dbReference type="EMBL" id="ROW06216.1"/>
    </source>
</evidence>
<feature type="region of interest" description="Disordered" evidence="5">
    <location>
        <begin position="659"/>
        <end position="727"/>
    </location>
</feature>
<dbReference type="Proteomes" id="UP000283895">
    <property type="component" value="Unassembled WGS sequence"/>
</dbReference>